<dbReference type="PANTHER" id="PTHR37984:SF5">
    <property type="entry name" value="PROTEIN NYNRIN-LIKE"/>
    <property type="match status" value="1"/>
</dbReference>
<dbReference type="SUPFAM" id="SSF56672">
    <property type="entry name" value="DNA/RNA polymerases"/>
    <property type="match status" value="1"/>
</dbReference>
<dbReference type="InterPro" id="IPR043502">
    <property type="entry name" value="DNA/RNA_pol_sf"/>
</dbReference>
<dbReference type="PANTHER" id="PTHR37984">
    <property type="entry name" value="PROTEIN CBG26694"/>
    <property type="match status" value="1"/>
</dbReference>
<sequence length="118" mass="13119">MLLKKGSKFVWSDECEKAFVCVKNVIGNMPNLNHFDVTKRTILEGLGAVLSQVGNGEEKMTVFASRSLKGAEEKYSVIEREALAFTATVADSLSEEAMSNPGIRSTFCDPWAKHLIYW</sequence>
<evidence type="ECO:0000313" key="4">
    <source>
        <dbReference type="Proteomes" id="UP001066276"/>
    </source>
</evidence>
<keyword evidence="4" id="KW-1185">Reference proteome</keyword>
<protein>
    <recommendedName>
        <fullName evidence="2">Reverse transcriptase/retrotransposon-derived protein RNase H-like domain-containing protein</fullName>
    </recommendedName>
</protein>
<proteinExistence type="predicted"/>
<comment type="caution">
    <text evidence="3">The sequence shown here is derived from an EMBL/GenBank/DDBJ whole genome shotgun (WGS) entry which is preliminary data.</text>
</comment>
<dbReference type="InterPro" id="IPR050951">
    <property type="entry name" value="Retrovirus_Pol_polyprotein"/>
</dbReference>
<name>A0AAV7UFZ6_PLEWA</name>
<gene>
    <name evidence="3" type="ORF">NDU88_004381</name>
</gene>
<dbReference type="Proteomes" id="UP001066276">
    <property type="component" value="Chromosome 3_1"/>
</dbReference>
<dbReference type="AlphaFoldDB" id="A0AAV7UFZ6"/>
<dbReference type="GO" id="GO:0003824">
    <property type="term" value="F:catalytic activity"/>
    <property type="evidence" value="ECO:0007669"/>
    <property type="project" value="UniProtKB-KW"/>
</dbReference>
<reference evidence="3" key="1">
    <citation type="journal article" date="2022" name="bioRxiv">
        <title>Sequencing and chromosome-scale assembly of the giantPleurodeles waltlgenome.</title>
        <authorList>
            <person name="Brown T."/>
            <person name="Elewa A."/>
            <person name="Iarovenko S."/>
            <person name="Subramanian E."/>
            <person name="Araus A.J."/>
            <person name="Petzold A."/>
            <person name="Susuki M."/>
            <person name="Suzuki K.-i.T."/>
            <person name="Hayashi T."/>
            <person name="Toyoda A."/>
            <person name="Oliveira C."/>
            <person name="Osipova E."/>
            <person name="Leigh N.D."/>
            <person name="Simon A."/>
            <person name="Yun M.H."/>
        </authorList>
    </citation>
    <scope>NUCLEOTIDE SEQUENCE</scope>
    <source>
        <strain evidence="3">20211129_DDA</strain>
        <tissue evidence="3">Liver</tissue>
    </source>
</reference>
<dbReference type="Pfam" id="PF17919">
    <property type="entry name" value="RT_RNaseH_2"/>
    <property type="match status" value="1"/>
</dbReference>
<dbReference type="InterPro" id="IPR041577">
    <property type="entry name" value="RT_RNaseH_2"/>
</dbReference>
<dbReference type="EMBL" id="JANPWB010000005">
    <property type="protein sequence ID" value="KAJ1187606.1"/>
    <property type="molecule type" value="Genomic_DNA"/>
</dbReference>
<evidence type="ECO:0000313" key="3">
    <source>
        <dbReference type="EMBL" id="KAJ1187606.1"/>
    </source>
</evidence>
<evidence type="ECO:0000256" key="1">
    <source>
        <dbReference type="ARBA" id="ARBA00023268"/>
    </source>
</evidence>
<keyword evidence="1" id="KW-0511">Multifunctional enzyme</keyword>
<organism evidence="3 4">
    <name type="scientific">Pleurodeles waltl</name>
    <name type="common">Iberian ribbed newt</name>
    <dbReference type="NCBI Taxonomy" id="8319"/>
    <lineage>
        <taxon>Eukaryota</taxon>
        <taxon>Metazoa</taxon>
        <taxon>Chordata</taxon>
        <taxon>Craniata</taxon>
        <taxon>Vertebrata</taxon>
        <taxon>Euteleostomi</taxon>
        <taxon>Amphibia</taxon>
        <taxon>Batrachia</taxon>
        <taxon>Caudata</taxon>
        <taxon>Salamandroidea</taxon>
        <taxon>Salamandridae</taxon>
        <taxon>Pleurodelinae</taxon>
        <taxon>Pleurodeles</taxon>
    </lineage>
</organism>
<evidence type="ECO:0000259" key="2">
    <source>
        <dbReference type="Pfam" id="PF17919"/>
    </source>
</evidence>
<feature type="domain" description="Reverse transcriptase/retrotransposon-derived protein RNase H-like" evidence="2">
    <location>
        <begin position="11"/>
        <end position="89"/>
    </location>
</feature>
<accession>A0AAV7UFZ6</accession>